<evidence type="ECO:0000256" key="2">
    <source>
        <dbReference type="ARBA" id="ARBA00022771"/>
    </source>
</evidence>
<keyword evidence="5" id="KW-0812">Transmembrane</keyword>
<keyword evidence="5" id="KW-0472">Membrane</keyword>
<keyword evidence="2 4" id="KW-0863">Zinc-finger</keyword>
<evidence type="ECO:0000313" key="8">
    <source>
        <dbReference type="Proteomes" id="UP001165060"/>
    </source>
</evidence>
<feature type="transmembrane region" description="Helical" evidence="5">
    <location>
        <begin position="88"/>
        <end position="105"/>
    </location>
</feature>
<evidence type="ECO:0000256" key="1">
    <source>
        <dbReference type="ARBA" id="ARBA00022723"/>
    </source>
</evidence>
<gene>
    <name evidence="7" type="ORF">TeGR_g14425</name>
</gene>
<dbReference type="PANTHER" id="PTHR14155:SF627">
    <property type="entry name" value="OS06G0192800 PROTEIN"/>
    <property type="match status" value="1"/>
</dbReference>
<evidence type="ECO:0000256" key="4">
    <source>
        <dbReference type="PROSITE-ProRule" id="PRU00175"/>
    </source>
</evidence>
<keyword evidence="1" id="KW-0479">Metal-binding</keyword>
<keyword evidence="8" id="KW-1185">Reference proteome</keyword>
<dbReference type="EMBL" id="BRYB01000191">
    <property type="protein sequence ID" value="GMI24907.1"/>
    <property type="molecule type" value="Genomic_DNA"/>
</dbReference>
<reference evidence="7 8" key="1">
    <citation type="journal article" date="2023" name="Commun. Biol.">
        <title>Genome analysis of Parmales, the sister group of diatoms, reveals the evolutionary specialization of diatoms from phago-mixotrophs to photoautotrophs.</title>
        <authorList>
            <person name="Ban H."/>
            <person name="Sato S."/>
            <person name="Yoshikawa S."/>
            <person name="Yamada K."/>
            <person name="Nakamura Y."/>
            <person name="Ichinomiya M."/>
            <person name="Sato N."/>
            <person name="Blanc-Mathieu R."/>
            <person name="Endo H."/>
            <person name="Kuwata A."/>
            <person name="Ogata H."/>
        </authorList>
    </citation>
    <scope>NUCLEOTIDE SEQUENCE [LARGE SCALE GENOMIC DNA]</scope>
</reference>
<dbReference type="InterPro" id="IPR013083">
    <property type="entry name" value="Znf_RING/FYVE/PHD"/>
</dbReference>
<keyword evidence="3" id="KW-0862">Zinc</keyword>
<keyword evidence="5" id="KW-1133">Transmembrane helix</keyword>
<evidence type="ECO:0000259" key="6">
    <source>
        <dbReference type="PROSITE" id="PS50089"/>
    </source>
</evidence>
<feature type="transmembrane region" description="Helical" evidence="5">
    <location>
        <begin position="64"/>
        <end position="82"/>
    </location>
</feature>
<dbReference type="InterPro" id="IPR053238">
    <property type="entry name" value="RING-H2_zinc_finger"/>
</dbReference>
<proteinExistence type="predicted"/>
<organism evidence="7 8">
    <name type="scientific">Tetraparma gracilis</name>
    <dbReference type="NCBI Taxonomy" id="2962635"/>
    <lineage>
        <taxon>Eukaryota</taxon>
        <taxon>Sar</taxon>
        <taxon>Stramenopiles</taxon>
        <taxon>Ochrophyta</taxon>
        <taxon>Bolidophyceae</taxon>
        <taxon>Parmales</taxon>
        <taxon>Triparmaceae</taxon>
        <taxon>Tetraparma</taxon>
    </lineage>
</organism>
<dbReference type="InterPro" id="IPR001841">
    <property type="entry name" value="Znf_RING"/>
</dbReference>
<feature type="non-terminal residue" evidence="7">
    <location>
        <position position="272"/>
    </location>
</feature>
<name>A0ABQ6MF28_9STRA</name>
<evidence type="ECO:0000313" key="7">
    <source>
        <dbReference type="EMBL" id="GMI24907.1"/>
    </source>
</evidence>
<comment type="caution">
    <text evidence="7">The sequence shown here is derived from an EMBL/GenBank/DDBJ whole genome shotgun (WGS) entry which is preliminary data.</text>
</comment>
<dbReference type="Proteomes" id="UP001165060">
    <property type="component" value="Unassembled WGS sequence"/>
</dbReference>
<dbReference type="SMART" id="SM00184">
    <property type="entry name" value="RING"/>
    <property type="match status" value="1"/>
</dbReference>
<dbReference type="Pfam" id="PF13639">
    <property type="entry name" value="zf-RING_2"/>
    <property type="match status" value="1"/>
</dbReference>
<dbReference type="CDD" id="cd16454">
    <property type="entry name" value="RING-H2_PA-TM-RING"/>
    <property type="match status" value="1"/>
</dbReference>
<dbReference type="PANTHER" id="PTHR14155">
    <property type="entry name" value="RING FINGER DOMAIN-CONTAINING"/>
    <property type="match status" value="1"/>
</dbReference>
<sequence>MSNLDEVARGDEPEPDEFSLAGQLNMQLARDVGEDSELYRFLQQLSVSHRTEFLAQRQARKHKLFAITCFLFFVVARLWILAVYSNDVVLMAFCAACTLLVVNMWRRGNAENRTRDEAVIANLREIVQHLDLFGSSEALRNNRPQGIESRQLTDQADLEAGGGSAAPVMNAAFSGTFASLGEQTTCSICLCDYEAEDKVVHLPCNHLFHDDCLGEWVKRNVKCPMCQLDLRTVNQDGTVNTQYVERAARVDAALAVVVNGGLVVPTQGGGVV</sequence>
<protein>
    <recommendedName>
        <fullName evidence="6">RING-type domain-containing protein</fullName>
    </recommendedName>
</protein>
<evidence type="ECO:0000256" key="3">
    <source>
        <dbReference type="ARBA" id="ARBA00022833"/>
    </source>
</evidence>
<feature type="domain" description="RING-type" evidence="6">
    <location>
        <begin position="186"/>
        <end position="227"/>
    </location>
</feature>
<dbReference type="Gene3D" id="3.30.40.10">
    <property type="entry name" value="Zinc/RING finger domain, C3HC4 (zinc finger)"/>
    <property type="match status" value="1"/>
</dbReference>
<dbReference type="PROSITE" id="PS50089">
    <property type="entry name" value="ZF_RING_2"/>
    <property type="match status" value="1"/>
</dbReference>
<evidence type="ECO:0000256" key="5">
    <source>
        <dbReference type="SAM" id="Phobius"/>
    </source>
</evidence>
<dbReference type="SUPFAM" id="SSF57850">
    <property type="entry name" value="RING/U-box"/>
    <property type="match status" value="1"/>
</dbReference>
<accession>A0ABQ6MF28</accession>